<gene>
    <name evidence="1" type="ORF">FOF46_06795</name>
</gene>
<evidence type="ECO:0000313" key="1">
    <source>
        <dbReference type="EMBL" id="TSE10003.1"/>
    </source>
</evidence>
<reference evidence="1 2" key="1">
    <citation type="submission" date="2019-07" db="EMBL/GenBank/DDBJ databases">
        <title>The draft genome sequence of Aquimarina algiphila M91.</title>
        <authorList>
            <person name="Meng X."/>
        </authorList>
    </citation>
    <scope>NUCLEOTIDE SEQUENCE [LARGE SCALE GENOMIC DNA]</scope>
    <source>
        <strain evidence="1 2">M91</strain>
    </source>
</reference>
<dbReference type="RefSeq" id="WP_143915923.1">
    <property type="nucleotide sequence ID" value="NZ_CANMIK010000011.1"/>
</dbReference>
<dbReference type="AlphaFoldDB" id="A0A554VNQ9"/>
<protein>
    <submittedName>
        <fullName evidence="1">Uncharacterized protein</fullName>
    </submittedName>
</protein>
<dbReference type="OrthoDB" id="1164085at2"/>
<keyword evidence="2" id="KW-1185">Reference proteome</keyword>
<dbReference type="EMBL" id="VLNR01000010">
    <property type="protein sequence ID" value="TSE10003.1"/>
    <property type="molecule type" value="Genomic_DNA"/>
</dbReference>
<evidence type="ECO:0000313" key="2">
    <source>
        <dbReference type="Proteomes" id="UP000318833"/>
    </source>
</evidence>
<comment type="caution">
    <text evidence="1">The sequence shown here is derived from an EMBL/GenBank/DDBJ whole genome shotgun (WGS) entry which is preliminary data.</text>
</comment>
<dbReference type="Proteomes" id="UP000318833">
    <property type="component" value="Unassembled WGS sequence"/>
</dbReference>
<accession>A0A554VNQ9</accession>
<proteinExistence type="predicted"/>
<name>A0A554VNQ9_9FLAO</name>
<sequence>MRAELESNERTTFRYVLDRDTKDMAGILCTNSTQLSMSFLNGSDLEINSLETLLTDTLELPPNKRILSWQQDLTSSRVLVGNIRNMHSKKQRVSLYLLTYKTTSDEK</sequence>
<organism evidence="1 2">
    <name type="scientific">Aquimarina algiphila</name>
    <dbReference type="NCBI Taxonomy" id="2047982"/>
    <lineage>
        <taxon>Bacteria</taxon>
        <taxon>Pseudomonadati</taxon>
        <taxon>Bacteroidota</taxon>
        <taxon>Flavobacteriia</taxon>
        <taxon>Flavobacteriales</taxon>
        <taxon>Flavobacteriaceae</taxon>
        <taxon>Aquimarina</taxon>
    </lineage>
</organism>